<dbReference type="RefSeq" id="WP_104264525.1">
    <property type="nucleotide sequence ID" value="NZ_CP028130.1"/>
</dbReference>
<dbReference type="EMBL" id="CP028130">
    <property type="protein sequence ID" value="AZZ55473.1"/>
    <property type="molecule type" value="Genomic_DNA"/>
</dbReference>
<dbReference type="Gene3D" id="3.40.50.300">
    <property type="entry name" value="P-loop containing nucleotide triphosphate hydrolases"/>
    <property type="match status" value="1"/>
</dbReference>
<dbReference type="InterPro" id="IPR027417">
    <property type="entry name" value="P-loop_NTPase"/>
</dbReference>
<gene>
    <name evidence="2" type="ORF">C7V51_05950</name>
</gene>
<dbReference type="SUPFAM" id="SSF52540">
    <property type="entry name" value="P-loop containing nucleoside triphosphate hydrolases"/>
    <property type="match status" value="1"/>
</dbReference>
<sequence length="100" mass="10746">MQAGSQEDRSPVPSGRRRRYAADGGEFVAARGGLEARVGERGSLVSGGQAQRLALARALLADFDVLIAHRVPPALVFDQRIRVERGTALTEGRDGVRHRG</sequence>
<dbReference type="Proteomes" id="UP000283946">
    <property type="component" value="Chromosome"/>
</dbReference>
<feature type="region of interest" description="Disordered" evidence="1">
    <location>
        <begin position="1"/>
        <end position="21"/>
    </location>
</feature>
<dbReference type="AlphaFoldDB" id="A0AAD1AC24"/>
<dbReference type="KEGG" id="ria:C7V51_05950"/>
<proteinExistence type="predicted"/>
<name>A0AAD1AC24_9MICO</name>
<protein>
    <recommendedName>
        <fullName evidence="4">ABC transporter domain-containing protein</fullName>
    </recommendedName>
</protein>
<organism evidence="2 3">
    <name type="scientific">Rathayibacter iranicus</name>
    <dbReference type="NCBI Taxonomy" id="59737"/>
    <lineage>
        <taxon>Bacteria</taxon>
        <taxon>Bacillati</taxon>
        <taxon>Actinomycetota</taxon>
        <taxon>Actinomycetes</taxon>
        <taxon>Micrococcales</taxon>
        <taxon>Microbacteriaceae</taxon>
        <taxon>Rathayibacter</taxon>
    </lineage>
</organism>
<feature type="compositionally biased region" description="Basic and acidic residues" evidence="1">
    <location>
        <begin position="1"/>
        <end position="10"/>
    </location>
</feature>
<evidence type="ECO:0000313" key="3">
    <source>
        <dbReference type="Proteomes" id="UP000283946"/>
    </source>
</evidence>
<evidence type="ECO:0000256" key="1">
    <source>
        <dbReference type="SAM" id="MobiDB-lite"/>
    </source>
</evidence>
<evidence type="ECO:0000313" key="2">
    <source>
        <dbReference type="EMBL" id="AZZ55473.1"/>
    </source>
</evidence>
<reference evidence="2 3" key="1">
    <citation type="submission" date="2018-03" db="EMBL/GenBank/DDBJ databases">
        <title>Bacteriophage NCPPB3778 and a type I-E CRISPR drive the evolution of the US Biological Select Agent, Rathayibacter toxicus.</title>
        <authorList>
            <person name="Davis E.W.II."/>
            <person name="Tabima J.F."/>
            <person name="Weisberg A.J."/>
            <person name="Dantas Lopes L."/>
            <person name="Wiseman M.S."/>
            <person name="Wiseman M.S."/>
            <person name="Pupko T."/>
            <person name="Belcher M.S."/>
            <person name="Sechler A.J."/>
            <person name="Tancos M.A."/>
            <person name="Schroeder B.K."/>
            <person name="Murray T.D."/>
            <person name="Luster D.G."/>
            <person name="Schneider W.L."/>
            <person name="Rogers E."/>
            <person name="Andreote F.D."/>
            <person name="Grunwald N.J."/>
            <person name="Putnam M.L."/>
            <person name="Chang J.H."/>
        </authorList>
    </citation>
    <scope>NUCLEOTIDE SEQUENCE [LARGE SCALE GENOMIC DNA]</scope>
    <source>
        <strain evidence="2 3">NCCPB 2253</strain>
    </source>
</reference>
<accession>A0AAD1AC24</accession>
<evidence type="ECO:0008006" key="4">
    <source>
        <dbReference type="Google" id="ProtNLM"/>
    </source>
</evidence>